<keyword evidence="1" id="KW-0614">Plasmid</keyword>
<dbReference type="AlphaFoldDB" id="A0A515HIC4"/>
<organism evidence="1">
    <name type="scientific">Sym plasmid</name>
    <dbReference type="NCBI Taxonomy" id="28430"/>
    <lineage>
        <taxon>other sequences</taxon>
        <taxon>plasmids</taxon>
    </lineage>
</organism>
<name>A0A515HIC4_9ZZZZ</name>
<evidence type="ECO:0000313" key="1">
    <source>
        <dbReference type="EMBL" id="QDL89181.1"/>
    </source>
</evidence>
<sequence length="49" mass="5329">MEIATAGIDLAKNVFQVHGVNAQAKAVLGKQLRRDQWACVGADRKLSHL</sequence>
<accession>A0A515HIC4</accession>
<evidence type="ECO:0008006" key="2">
    <source>
        <dbReference type="Google" id="ProtNLM"/>
    </source>
</evidence>
<reference evidence="1" key="1">
    <citation type="submission" date="2018-05" db="EMBL/GenBank/DDBJ databases">
        <title>Plant species dependent abundance and diversity of IncP-1 plasmids in the rhizosphere - sequence analysis provides new insights into the role as efficient and dynamic means for rapid bacterial adaptation.</title>
        <authorList>
            <person name="Nour E."/>
            <person name="Shintani M."/>
            <person name="Elsayed T."/>
            <person name="Blau K."/>
            <person name="Jechalke S."/>
            <person name="Sproeer C."/>
            <person name="Bunk B."/>
            <person name="Overmann J."/>
            <person name="Smalla K."/>
        </authorList>
    </citation>
    <scope>NUCLEOTIDE SEQUENCE</scope>
    <source>
        <plasmid evidence="1">pTL25</plasmid>
    </source>
</reference>
<proteinExistence type="predicted"/>
<geneLocation type="plasmid" evidence="1">
    <name>pTL25</name>
</geneLocation>
<dbReference type="EMBL" id="MH392236">
    <property type="protein sequence ID" value="QDL89181.1"/>
    <property type="molecule type" value="Genomic_DNA"/>
</dbReference>
<protein>
    <recommendedName>
        <fullName evidence="2">Transposase</fullName>
    </recommendedName>
</protein>
<gene>
    <name evidence="1" type="ORF">pTL25_00014</name>
</gene>